<gene>
    <name evidence="13" type="ORF">LCOR_01199.1</name>
</gene>
<accession>A0A068RIJ3</accession>
<dbReference type="Pfam" id="PF00289">
    <property type="entry name" value="Biotin_carb_N"/>
    <property type="match status" value="1"/>
</dbReference>
<feature type="domain" description="Lipoyl-binding" evidence="10">
    <location>
        <begin position="725"/>
        <end position="803"/>
    </location>
</feature>
<evidence type="ECO:0000256" key="4">
    <source>
        <dbReference type="ARBA" id="ARBA00022741"/>
    </source>
</evidence>
<dbReference type="SMART" id="SM00878">
    <property type="entry name" value="Biotin_carb_C"/>
    <property type="match status" value="1"/>
</dbReference>
<dbReference type="Proteomes" id="UP000027586">
    <property type="component" value="Unassembled WGS sequence"/>
</dbReference>
<keyword evidence="4 9" id="KW-0547">Nucleotide-binding</keyword>
<dbReference type="InterPro" id="IPR005479">
    <property type="entry name" value="CPAse_ATP-bd"/>
</dbReference>
<dbReference type="FunFam" id="3.30.470.20:FF:000028">
    <property type="entry name" value="Methylcrotonoyl-CoA carboxylase subunit alpha, mitochondrial"/>
    <property type="match status" value="1"/>
</dbReference>
<dbReference type="FunFam" id="3.30.1490.20:FF:000003">
    <property type="entry name" value="acetyl-CoA carboxylase isoform X1"/>
    <property type="match status" value="1"/>
</dbReference>
<dbReference type="GO" id="GO:0005759">
    <property type="term" value="C:mitochondrial matrix"/>
    <property type="evidence" value="ECO:0007669"/>
    <property type="project" value="UniProtKB-SubCell"/>
</dbReference>
<evidence type="ECO:0000256" key="7">
    <source>
        <dbReference type="ARBA" id="ARBA00023128"/>
    </source>
</evidence>
<dbReference type="InterPro" id="IPR011053">
    <property type="entry name" value="Single_hybrid_motif"/>
</dbReference>
<dbReference type="GO" id="GO:0004485">
    <property type="term" value="F:methylcrotonoyl-CoA carboxylase activity"/>
    <property type="evidence" value="ECO:0007669"/>
    <property type="project" value="TreeGrafter"/>
</dbReference>
<keyword evidence="6" id="KW-0809">Transit peptide</keyword>
<evidence type="ECO:0000256" key="8">
    <source>
        <dbReference type="ARBA" id="ARBA00023267"/>
    </source>
</evidence>
<dbReference type="InterPro" id="IPR005482">
    <property type="entry name" value="Biotin_COase_C"/>
</dbReference>
<sequence length="806" mass="90144">MRLFDDYYCNEKMIKKNTEEQYINAMFSLLQWAKVHADGLDRPRWLAASSPTLPRFWLSDFPALVKLKGQDYPLPTHLFFFFFYPISLITPPHKSFAMFRARVCTITSTTHTLAARAMSLRLYSTRNPLFEKILIANRGEIACRVMRTAKDLGIKTVAVYSEADMNAQHVKMADEAFLIGPPPSAESYLSIDKILKVARMAGAQAIHPGYGFLSENAEFADRVKDEKLEFIGPSGDAMRSMGSKSESKYIMEDAGVPVVPGYHGENQEVGFLKEQAAKIGYPVLIKAVKGGGGKGMRIVWSPSEFEEMLESSKRESIKSFGDDKVLVEKYLERPRHVEVQVFADKHDNCVHLFERDCSVQRRHQKVVEEAPGPGLTSEIRNLLGEKAVAAARAVGYENAGTVEFIMDNVDKKFYFMEMNTRLQVEHPVTEMVTQTDLVRWQLEVAAGNPLPMTQDQLKLHGHAFEARIYAENPSNHFLPDTGNLFSVKTPNASPDVRLETGFIQGDQITVHYDPMIAKLIVHGQDRNDALRRFRRALEQYQVVGPHTNIEFIKRVASHPEFIKGEVETGFIQQFEKDLLPPPSAPNAETLAVAANAIRLKELADVQINSHDPHSPWTSMRQAFRVNTKDSQKFTFNVDKENPYSITITPSKQAGLVDIQVVNDATKETIKSFTDVESHWDEEGQLVSSIDGKKTKSNVVLRGDQLTVFDDYGRTEAHLATPAYIVASAKGADSAGSVKTPMPCKISQVLVTPGQTIEKGQTLIVLEAMKMEHVIKAPATGTISEVLYKVGDLVEENQSLVTFADDQ</sequence>
<dbReference type="SUPFAM" id="SSF52440">
    <property type="entry name" value="PreATP-grasp domain"/>
    <property type="match status" value="1"/>
</dbReference>
<evidence type="ECO:0000256" key="9">
    <source>
        <dbReference type="PROSITE-ProRule" id="PRU00409"/>
    </source>
</evidence>
<proteinExistence type="predicted"/>
<dbReference type="Pfam" id="PF02786">
    <property type="entry name" value="CPSase_L_D2"/>
    <property type="match status" value="1"/>
</dbReference>
<dbReference type="STRING" id="1263082.A0A068RIJ3"/>
<dbReference type="SUPFAM" id="SSF51230">
    <property type="entry name" value="Single hybrid motif"/>
    <property type="match status" value="1"/>
</dbReference>
<dbReference type="PANTHER" id="PTHR18866:SF33">
    <property type="entry name" value="METHYLCROTONOYL-COA CARBOXYLASE SUBUNIT ALPHA, MITOCHONDRIAL-RELATED"/>
    <property type="match status" value="1"/>
</dbReference>
<dbReference type="AlphaFoldDB" id="A0A068RIJ3"/>
<name>A0A068RIJ3_9FUNG</name>
<dbReference type="InterPro" id="IPR011764">
    <property type="entry name" value="Biotin_carboxylation_dom"/>
</dbReference>
<evidence type="ECO:0000256" key="1">
    <source>
        <dbReference type="ARBA" id="ARBA00001953"/>
    </source>
</evidence>
<dbReference type="PROSITE" id="PS00867">
    <property type="entry name" value="CPSASE_2"/>
    <property type="match status" value="1"/>
</dbReference>
<dbReference type="VEuPathDB" id="FungiDB:LCOR_01199.1"/>
<dbReference type="OrthoDB" id="196847at2759"/>
<reference evidence="13" key="1">
    <citation type="submission" date="2013-08" db="EMBL/GenBank/DDBJ databases">
        <title>Gene expansion shapes genome architecture in the human pathogen Lichtheimia corymbifera: an evolutionary genomics analysis in the ancient terrestrial Mucorales (Mucoromycotina).</title>
        <authorList>
            <person name="Schwartze V.U."/>
            <person name="Winter S."/>
            <person name="Shelest E."/>
            <person name="Marcet-Houben M."/>
            <person name="Horn F."/>
            <person name="Wehner S."/>
            <person name="Hoffmann K."/>
            <person name="Riege K."/>
            <person name="Sammeth M."/>
            <person name="Nowrousian M."/>
            <person name="Valiante V."/>
            <person name="Linde J."/>
            <person name="Jacobsen I.D."/>
            <person name="Marz M."/>
            <person name="Brakhage A.A."/>
            <person name="Gabaldon T."/>
            <person name="Bocker S."/>
            <person name="Voigt K."/>
        </authorList>
    </citation>
    <scope>NUCLEOTIDE SEQUENCE [LARGE SCALE GENOMIC DNA]</scope>
    <source>
        <strain evidence="13">FSU 9682</strain>
    </source>
</reference>
<dbReference type="EMBL" id="CBTN010000003">
    <property type="protein sequence ID" value="CDH49457.1"/>
    <property type="molecule type" value="Genomic_DNA"/>
</dbReference>
<evidence type="ECO:0000256" key="6">
    <source>
        <dbReference type="ARBA" id="ARBA00022946"/>
    </source>
</evidence>
<evidence type="ECO:0000259" key="11">
    <source>
        <dbReference type="PROSITE" id="PS50975"/>
    </source>
</evidence>
<dbReference type="InterPro" id="IPR000089">
    <property type="entry name" value="Biotin_lipoyl"/>
</dbReference>
<dbReference type="Gene3D" id="3.30.700.40">
    <property type="match status" value="1"/>
</dbReference>
<dbReference type="FunFam" id="2.40.50.100:FF:000003">
    <property type="entry name" value="Acetyl-CoA carboxylase biotin carboxyl carrier protein"/>
    <property type="match status" value="1"/>
</dbReference>
<dbReference type="Pfam" id="PF02785">
    <property type="entry name" value="Biotin_carb_C"/>
    <property type="match status" value="1"/>
</dbReference>
<evidence type="ECO:0000259" key="10">
    <source>
        <dbReference type="PROSITE" id="PS50968"/>
    </source>
</evidence>
<dbReference type="InterPro" id="IPR005481">
    <property type="entry name" value="BC-like_N"/>
</dbReference>
<dbReference type="InterPro" id="IPR050856">
    <property type="entry name" value="Biotin_carboxylase_complex"/>
</dbReference>
<dbReference type="SUPFAM" id="SSF56059">
    <property type="entry name" value="Glutathione synthetase ATP-binding domain-like"/>
    <property type="match status" value="1"/>
</dbReference>
<feature type="domain" description="ATP-grasp" evidence="11">
    <location>
        <begin position="248"/>
        <end position="446"/>
    </location>
</feature>
<dbReference type="InterPro" id="IPR016185">
    <property type="entry name" value="PreATP-grasp_dom_sf"/>
</dbReference>
<evidence type="ECO:0000313" key="13">
    <source>
        <dbReference type="EMBL" id="CDH49457.1"/>
    </source>
</evidence>
<dbReference type="PROSITE" id="PS50975">
    <property type="entry name" value="ATP_GRASP"/>
    <property type="match status" value="1"/>
</dbReference>
<dbReference type="GO" id="GO:0046872">
    <property type="term" value="F:metal ion binding"/>
    <property type="evidence" value="ECO:0007669"/>
    <property type="project" value="InterPro"/>
</dbReference>
<keyword evidence="3" id="KW-0436">Ligase</keyword>
<dbReference type="SUPFAM" id="SSF51246">
    <property type="entry name" value="Rudiment single hybrid motif"/>
    <property type="match status" value="1"/>
</dbReference>
<evidence type="ECO:0000256" key="2">
    <source>
        <dbReference type="ARBA" id="ARBA00004305"/>
    </source>
</evidence>
<dbReference type="Gene3D" id="3.30.470.20">
    <property type="entry name" value="ATP-grasp fold, B domain"/>
    <property type="match status" value="1"/>
</dbReference>
<protein>
    <submittedName>
        <fullName evidence="13">Methylcrotonoyl-carboxylase subunitmitochondrial</fullName>
    </submittedName>
</protein>
<dbReference type="InterPro" id="IPR011054">
    <property type="entry name" value="Rudment_hybrid_motif"/>
</dbReference>
<dbReference type="InterPro" id="IPR001882">
    <property type="entry name" value="Biotin_BS"/>
</dbReference>
<dbReference type="FunFam" id="3.40.50.20:FF:000010">
    <property type="entry name" value="Propionyl-CoA carboxylase subunit alpha"/>
    <property type="match status" value="1"/>
</dbReference>
<evidence type="ECO:0000256" key="5">
    <source>
        <dbReference type="ARBA" id="ARBA00022840"/>
    </source>
</evidence>
<dbReference type="GO" id="GO:0005524">
    <property type="term" value="F:ATP binding"/>
    <property type="evidence" value="ECO:0007669"/>
    <property type="project" value="UniProtKB-UniRule"/>
</dbReference>
<evidence type="ECO:0000256" key="3">
    <source>
        <dbReference type="ARBA" id="ARBA00022598"/>
    </source>
</evidence>
<organism evidence="13 14">
    <name type="scientific">Lichtheimia corymbifera JMRC:FSU:9682</name>
    <dbReference type="NCBI Taxonomy" id="1263082"/>
    <lineage>
        <taxon>Eukaryota</taxon>
        <taxon>Fungi</taxon>
        <taxon>Fungi incertae sedis</taxon>
        <taxon>Mucoromycota</taxon>
        <taxon>Mucoromycotina</taxon>
        <taxon>Mucoromycetes</taxon>
        <taxon>Mucorales</taxon>
        <taxon>Lichtheimiaceae</taxon>
        <taxon>Lichtheimia</taxon>
    </lineage>
</organism>
<evidence type="ECO:0000313" key="14">
    <source>
        <dbReference type="Proteomes" id="UP000027586"/>
    </source>
</evidence>
<dbReference type="PROSITE" id="PS50968">
    <property type="entry name" value="BIOTINYL_LIPOYL"/>
    <property type="match status" value="1"/>
</dbReference>
<dbReference type="CDD" id="cd06850">
    <property type="entry name" value="biotinyl_domain"/>
    <property type="match status" value="1"/>
</dbReference>
<feature type="domain" description="Biotin carboxylation" evidence="12">
    <location>
        <begin position="129"/>
        <end position="576"/>
    </location>
</feature>
<dbReference type="InterPro" id="IPR011761">
    <property type="entry name" value="ATP-grasp"/>
</dbReference>
<dbReference type="Gene3D" id="2.40.50.100">
    <property type="match status" value="1"/>
</dbReference>
<comment type="caution">
    <text evidence="13">The sequence shown here is derived from an EMBL/GenBank/DDBJ whole genome shotgun (WGS) entry which is preliminary data.</text>
</comment>
<keyword evidence="5 9" id="KW-0067">ATP-binding</keyword>
<dbReference type="PROSITE" id="PS00188">
    <property type="entry name" value="BIOTIN"/>
    <property type="match status" value="1"/>
</dbReference>
<evidence type="ECO:0000259" key="12">
    <source>
        <dbReference type="PROSITE" id="PS50979"/>
    </source>
</evidence>
<dbReference type="PANTHER" id="PTHR18866">
    <property type="entry name" value="CARBOXYLASE:PYRUVATE/ACETYL-COA/PROPIONYL-COA CARBOXYLASE"/>
    <property type="match status" value="1"/>
</dbReference>
<dbReference type="Pfam" id="PF00364">
    <property type="entry name" value="Biotin_lipoyl"/>
    <property type="match status" value="1"/>
</dbReference>
<dbReference type="PROSITE" id="PS50979">
    <property type="entry name" value="BC"/>
    <property type="match status" value="1"/>
</dbReference>
<comment type="cofactor">
    <cofactor evidence="1">
        <name>biotin</name>
        <dbReference type="ChEBI" id="CHEBI:57586"/>
    </cofactor>
</comment>
<dbReference type="NCBIfam" id="NF006367">
    <property type="entry name" value="PRK08591.1"/>
    <property type="match status" value="1"/>
</dbReference>
<keyword evidence="8" id="KW-0092">Biotin</keyword>
<keyword evidence="7" id="KW-0496">Mitochondrion</keyword>
<keyword evidence="14" id="KW-1185">Reference proteome</keyword>
<comment type="subcellular location">
    <subcellularLocation>
        <location evidence="2">Mitochondrion matrix</location>
    </subcellularLocation>
</comment>